<dbReference type="PROSITE" id="PS50011">
    <property type="entry name" value="PROTEIN_KINASE_DOM"/>
    <property type="match status" value="1"/>
</dbReference>
<dbReference type="InterPro" id="IPR017441">
    <property type="entry name" value="Protein_kinase_ATP_BS"/>
</dbReference>
<evidence type="ECO:0000256" key="6">
    <source>
        <dbReference type="ARBA" id="ARBA00022840"/>
    </source>
</evidence>
<feature type="domain" description="PASTA" evidence="13">
    <location>
        <begin position="354"/>
        <end position="421"/>
    </location>
</feature>
<keyword evidence="4 9" id="KW-0547">Nucleotide-binding</keyword>
<dbReference type="InterPro" id="IPR000719">
    <property type="entry name" value="Prot_kinase_dom"/>
</dbReference>
<keyword evidence="2 14" id="KW-0723">Serine/threonine-protein kinase</keyword>
<feature type="domain" description="PASTA" evidence="13">
    <location>
        <begin position="491"/>
        <end position="554"/>
    </location>
</feature>
<accession>A0AA35CK82</accession>
<dbReference type="EMBL" id="AP025628">
    <property type="protein sequence ID" value="BDG60652.1"/>
    <property type="molecule type" value="Genomic_DNA"/>
</dbReference>
<dbReference type="InterPro" id="IPR008271">
    <property type="entry name" value="Ser/Thr_kinase_AS"/>
</dbReference>
<evidence type="ECO:0000256" key="3">
    <source>
        <dbReference type="ARBA" id="ARBA00022679"/>
    </source>
</evidence>
<feature type="domain" description="PASTA" evidence="13">
    <location>
        <begin position="422"/>
        <end position="489"/>
    </location>
</feature>
<keyword evidence="6 9" id="KW-0067">ATP-binding</keyword>
<dbReference type="CDD" id="cd14014">
    <property type="entry name" value="STKc_PknB_like"/>
    <property type="match status" value="1"/>
</dbReference>
<dbReference type="Gene3D" id="1.10.510.10">
    <property type="entry name" value="Transferase(Phosphotransferase) domain 1"/>
    <property type="match status" value="1"/>
</dbReference>
<dbReference type="EC" id="2.7.11.1" evidence="1"/>
<dbReference type="NCBIfam" id="NF033483">
    <property type="entry name" value="PknB_PASTA_kin"/>
    <property type="match status" value="1"/>
</dbReference>
<dbReference type="SUPFAM" id="SSF54184">
    <property type="entry name" value="Penicillin-binding protein 2x (pbp-2x), c-terminal domain"/>
    <property type="match status" value="1"/>
</dbReference>
<dbReference type="PROSITE" id="PS00107">
    <property type="entry name" value="PROTEIN_KINASE_ATP"/>
    <property type="match status" value="1"/>
</dbReference>
<dbReference type="Pfam" id="PF00069">
    <property type="entry name" value="Pkinase"/>
    <property type="match status" value="1"/>
</dbReference>
<evidence type="ECO:0000256" key="2">
    <source>
        <dbReference type="ARBA" id="ARBA00022527"/>
    </source>
</evidence>
<organism evidence="14 15">
    <name type="scientific">Caldinitratiruptor microaerophilus</name>
    <dbReference type="NCBI Taxonomy" id="671077"/>
    <lineage>
        <taxon>Bacteria</taxon>
        <taxon>Bacillati</taxon>
        <taxon>Bacillota</taxon>
        <taxon>Clostridia</taxon>
        <taxon>Eubacteriales</taxon>
        <taxon>Symbiobacteriaceae</taxon>
        <taxon>Caldinitratiruptor</taxon>
    </lineage>
</organism>
<dbReference type="InterPro" id="IPR005543">
    <property type="entry name" value="PASTA_dom"/>
</dbReference>
<dbReference type="SUPFAM" id="SSF56112">
    <property type="entry name" value="Protein kinase-like (PK-like)"/>
    <property type="match status" value="1"/>
</dbReference>
<dbReference type="KEGG" id="cmic:caldi_17420"/>
<keyword evidence="11" id="KW-0472">Membrane</keyword>
<evidence type="ECO:0000259" key="13">
    <source>
        <dbReference type="PROSITE" id="PS51178"/>
    </source>
</evidence>
<dbReference type="Proteomes" id="UP001163687">
    <property type="component" value="Chromosome"/>
</dbReference>
<evidence type="ECO:0000256" key="5">
    <source>
        <dbReference type="ARBA" id="ARBA00022777"/>
    </source>
</evidence>
<dbReference type="GO" id="GO:0005524">
    <property type="term" value="F:ATP binding"/>
    <property type="evidence" value="ECO:0007669"/>
    <property type="project" value="UniProtKB-UniRule"/>
</dbReference>
<dbReference type="CDD" id="cd06577">
    <property type="entry name" value="PASTA_pknB"/>
    <property type="match status" value="3"/>
</dbReference>
<sequence length="631" mass="68120">MIAAVQQGTVLGGRYRVLDKVGGGGMAVVYRAQDLFLNRPVAVKVLQPQYAADEEFVRRFRREAQAAASLSHPNVVSVYDVGHQDDLHYIVMELVEGETLKHRIQTHGPLPPDEAARITVGILDALAHAHGHRIVHRDIKPHNILLTRDGRVKVTDFGIARAVSHDTVTNTGSLLGSAHYFSPEMARGWPADEKSDLYSLGVVLYEMLTGRVPFTGESPVSVALKHVQEEVRPPSALVPGIPAELETIVLRAMEKDPKDRYASAQAMRADLERFLAAYREGRVHFSADDAPTQDLRAVRARAARRLPPPDVDADDEEEPGRRRSPAGLWIALGLVALFLAALGTGAFYVMRLLDVPDVQVPYVVGMSRQEAEERLAAAGLVLKVDALEYSDSIPPDGVTWQEYEAGSKVKPGRVVAVRLSMGPRLVPVPDLSRMTRPEAEAALAEKGLQLGNVTEVFDPKVPEGRVISQSLSPGVPVRLKTVVDIVVSRGGQQVPNLAGKTLAEAEALLKDQGLALGQVGRQPSDQPEDLIISQDPQPGAEVAPGSAVNVTLSSGPPQPAIREATKLIEVPGKEGAVDVRVDLVDAAGVTTVHHARHPAGEIFQLAVRWTGESARLLVYADGKPAREIPLP</sequence>
<dbReference type="AlphaFoldDB" id="A0AA35CK82"/>
<dbReference type="FunFam" id="1.10.510.10:FF:000021">
    <property type="entry name" value="Serine/threonine protein kinase"/>
    <property type="match status" value="1"/>
</dbReference>
<keyword evidence="11" id="KW-1133">Transmembrane helix</keyword>
<evidence type="ECO:0000259" key="12">
    <source>
        <dbReference type="PROSITE" id="PS50011"/>
    </source>
</evidence>
<comment type="catalytic activity">
    <reaction evidence="8">
        <text>L-seryl-[protein] + ATP = O-phospho-L-seryl-[protein] + ADP + H(+)</text>
        <dbReference type="Rhea" id="RHEA:17989"/>
        <dbReference type="Rhea" id="RHEA-COMP:9863"/>
        <dbReference type="Rhea" id="RHEA-COMP:11604"/>
        <dbReference type="ChEBI" id="CHEBI:15378"/>
        <dbReference type="ChEBI" id="CHEBI:29999"/>
        <dbReference type="ChEBI" id="CHEBI:30616"/>
        <dbReference type="ChEBI" id="CHEBI:83421"/>
        <dbReference type="ChEBI" id="CHEBI:456216"/>
        <dbReference type="EC" id="2.7.11.1"/>
    </reaction>
</comment>
<dbReference type="Gene3D" id="3.30.10.20">
    <property type="match status" value="3"/>
</dbReference>
<reference evidence="14" key="1">
    <citation type="submission" date="2022-03" db="EMBL/GenBank/DDBJ databases">
        <title>Complete genome sequence of Caldinitratiruptor microaerophilus.</title>
        <authorList>
            <person name="Mukaiyama R."/>
            <person name="Nishiyama T."/>
            <person name="Ueda K."/>
        </authorList>
    </citation>
    <scope>NUCLEOTIDE SEQUENCE</scope>
    <source>
        <strain evidence="14">JCM 16183</strain>
    </source>
</reference>
<keyword evidence="15" id="KW-1185">Reference proteome</keyword>
<keyword evidence="3" id="KW-0808">Transferase</keyword>
<dbReference type="PANTHER" id="PTHR43289">
    <property type="entry name" value="MITOGEN-ACTIVATED PROTEIN KINASE KINASE KINASE 20-RELATED"/>
    <property type="match status" value="1"/>
</dbReference>
<evidence type="ECO:0000256" key="10">
    <source>
        <dbReference type="SAM" id="MobiDB-lite"/>
    </source>
</evidence>
<dbReference type="PANTHER" id="PTHR43289:SF34">
    <property type="entry name" value="SERINE_THREONINE-PROTEIN KINASE YBDM-RELATED"/>
    <property type="match status" value="1"/>
</dbReference>
<dbReference type="GO" id="GO:0004674">
    <property type="term" value="F:protein serine/threonine kinase activity"/>
    <property type="evidence" value="ECO:0007669"/>
    <property type="project" value="UniProtKB-KW"/>
</dbReference>
<feature type="binding site" evidence="9">
    <location>
        <position position="44"/>
    </location>
    <ligand>
        <name>ATP</name>
        <dbReference type="ChEBI" id="CHEBI:30616"/>
    </ligand>
</feature>
<feature type="transmembrane region" description="Helical" evidence="11">
    <location>
        <begin position="328"/>
        <end position="350"/>
    </location>
</feature>
<evidence type="ECO:0000313" key="14">
    <source>
        <dbReference type="EMBL" id="BDG60652.1"/>
    </source>
</evidence>
<name>A0AA35CK82_9FIRM</name>
<dbReference type="InterPro" id="IPR011009">
    <property type="entry name" value="Kinase-like_dom_sf"/>
</dbReference>
<evidence type="ECO:0000256" key="11">
    <source>
        <dbReference type="SAM" id="Phobius"/>
    </source>
</evidence>
<evidence type="ECO:0000313" key="15">
    <source>
        <dbReference type="Proteomes" id="UP001163687"/>
    </source>
</evidence>
<comment type="catalytic activity">
    <reaction evidence="7">
        <text>L-threonyl-[protein] + ATP = O-phospho-L-threonyl-[protein] + ADP + H(+)</text>
        <dbReference type="Rhea" id="RHEA:46608"/>
        <dbReference type="Rhea" id="RHEA-COMP:11060"/>
        <dbReference type="Rhea" id="RHEA-COMP:11605"/>
        <dbReference type="ChEBI" id="CHEBI:15378"/>
        <dbReference type="ChEBI" id="CHEBI:30013"/>
        <dbReference type="ChEBI" id="CHEBI:30616"/>
        <dbReference type="ChEBI" id="CHEBI:61977"/>
        <dbReference type="ChEBI" id="CHEBI:456216"/>
        <dbReference type="EC" id="2.7.11.1"/>
    </reaction>
</comment>
<keyword evidence="5 14" id="KW-0418">Kinase</keyword>
<feature type="domain" description="Protein kinase" evidence="12">
    <location>
        <begin position="15"/>
        <end position="275"/>
    </location>
</feature>
<proteinExistence type="predicted"/>
<evidence type="ECO:0000256" key="4">
    <source>
        <dbReference type="ARBA" id="ARBA00022741"/>
    </source>
</evidence>
<feature type="region of interest" description="Disordered" evidence="10">
    <location>
        <begin position="303"/>
        <end position="322"/>
    </location>
</feature>
<dbReference type="PROSITE" id="PS00108">
    <property type="entry name" value="PROTEIN_KINASE_ST"/>
    <property type="match status" value="1"/>
</dbReference>
<evidence type="ECO:0000256" key="8">
    <source>
        <dbReference type="ARBA" id="ARBA00048679"/>
    </source>
</evidence>
<dbReference type="PROSITE" id="PS51178">
    <property type="entry name" value="PASTA"/>
    <property type="match status" value="3"/>
</dbReference>
<dbReference type="SMART" id="SM00740">
    <property type="entry name" value="PASTA"/>
    <property type="match status" value="3"/>
</dbReference>
<keyword evidence="11" id="KW-0812">Transmembrane</keyword>
<dbReference type="Pfam" id="PF03793">
    <property type="entry name" value="PASTA"/>
    <property type="match status" value="3"/>
</dbReference>
<dbReference type="SMART" id="SM00220">
    <property type="entry name" value="S_TKc"/>
    <property type="match status" value="1"/>
</dbReference>
<evidence type="ECO:0000256" key="9">
    <source>
        <dbReference type="PROSITE-ProRule" id="PRU10141"/>
    </source>
</evidence>
<evidence type="ECO:0000256" key="7">
    <source>
        <dbReference type="ARBA" id="ARBA00047899"/>
    </source>
</evidence>
<dbReference type="FunFam" id="3.30.200.20:FF:000035">
    <property type="entry name" value="Serine/threonine protein kinase Stk1"/>
    <property type="match status" value="1"/>
</dbReference>
<protein>
    <recommendedName>
        <fullName evidence="1">non-specific serine/threonine protein kinase</fullName>
        <ecNumber evidence="1">2.7.11.1</ecNumber>
    </recommendedName>
</protein>
<gene>
    <name evidence="14" type="ORF">caldi_17420</name>
</gene>
<dbReference type="Gene3D" id="3.30.200.20">
    <property type="entry name" value="Phosphorylase Kinase, domain 1"/>
    <property type="match status" value="1"/>
</dbReference>
<evidence type="ECO:0000256" key="1">
    <source>
        <dbReference type="ARBA" id="ARBA00012513"/>
    </source>
</evidence>